<feature type="domain" description="WYL" evidence="1">
    <location>
        <begin position="149"/>
        <end position="212"/>
    </location>
</feature>
<dbReference type="STRING" id="239498.AXK60_03690"/>
<dbReference type="Proteomes" id="UP000070409">
    <property type="component" value="Unassembled WGS sequence"/>
</dbReference>
<evidence type="ECO:0000259" key="1">
    <source>
        <dbReference type="Pfam" id="PF13280"/>
    </source>
</evidence>
<dbReference type="RefSeq" id="WP_068569612.1">
    <property type="nucleotide sequence ID" value="NZ_LSRE01000001.1"/>
</dbReference>
<dbReference type="EMBL" id="LSRF01000001">
    <property type="protein sequence ID" value="KXP14976.1"/>
    <property type="molecule type" value="Genomic_DNA"/>
</dbReference>
<feature type="domain" description="WCX" evidence="2">
    <location>
        <begin position="246"/>
        <end position="321"/>
    </location>
</feature>
<accession>A0A138AXA3</accession>
<dbReference type="AlphaFoldDB" id="A0A138AXA3"/>
<proteinExistence type="predicted"/>
<dbReference type="InterPro" id="IPR026881">
    <property type="entry name" value="WYL_dom"/>
</dbReference>
<dbReference type="PROSITE" id="PS52050">
    <property type="entry name" value="WYL"/>
    <property type="match status" value="1"/>
</dbReference>
<sequence>MATSRIERLTNLVICLLYTQRPLDRDYIRANVFGYDPDADDEAFERMFERDKADLRELGVPIEVAPVSRINSATGYRIAFDEYALGEIDLDPEEATAVAVAAAVWQSPELSSAAQSAVQKLRAGGMDVSGPGAGVGPGIAPDRGAEGALLAMLEGIDRRRQVTFEHRANPAQPYVDRTLHPWGVVTFRGSAYAVGHDVARDAVRTFKLSRVRGGSVTGAAATVRPPEGFDLHAHVVATVAERDPVGTARLWVARGRGDGLRRLAATQADGDFRGRSGTEITVEMRSVDAVAREVSGLGPDAVVFEPQELRDAVVDRLTALAAAR</sequence>
<reference evidence="5" key="3">
    <citation type="submission" date="2016-02" db="EMBL/GenBank/DDBJ databases">
        <authorList>
            <person name="Wen L."/>
            <person name="He K."/>
            <person name="Yang H."/>
        </authorList>
    </citation>
    <scope>NUCLEOTIDE SEQUENCE [LARGE SCALE GENOMIC DNA]</scope>
    <source>
        <strain evidence="5">JCM 15929</strain>
    </source>
</reference>
<reference evidence="4" key="1">
    <citation type="submission" date="2016-02" db="EMBL/GenBank/DDBJ databases">
        <authorList>
            <person name="Teng J.L."/>
            <person name="Yang Y."/>
            <person name="Huang Y."/>
            <person name="Guo F."/>
            <person name="Wei W."/>
            <person name="Chen J.H."/>
            <person name="Wong S.Y."/>
            <person name="Lau S.K."/>
            <person name="Woo P.C."/>
        </authorList>
    </citation>
    <scope>NUCLEOTIDE SEQUENCE</scope>
    <source>
        <strain evidence="4">JCM 15929</strain>
    </source>
</reference>
<protein>
    <submittedName>
        <fullName evidence="4">Uncharacterized protein</fullName>
    </submittedName>
</protein>
<reference evidence="3 6" key="2">
    <citation type="submission" date="2016-02" db="EMBL/GenBank/DDBJ databases">
        <authorList>
            <person name="Teng J.L."/>
            <person name="Tang Y."/>
            <person name="Huang Y."/>
            <person name="Guo F."/>
            <person name="Wei W."/>
            <person name="Chen J.H."/>
            <person name="Wong S.Y."/>
            <person name="Lau S.K."/>
            <person name="Woo P.C."/>
        </authorList>
    </citation>
    <scope>NUCLEOTIDE SEQUENCE [LARGE SCALE GENOMIC DNA]</scope>
    <source>
        <strain evidence="3 6">JCM 13375</strain>
    </source>
</reference>
<keyword evidence="6" id="KW-1185">Reference proteome</keyword>
<dbReference type="OrthoDB" id="3268930at2"/>
<dbReference type="Pfam" id="PF25583">
    <property type="entry name" value="WCX"/>
    <property type="match status" value="1"/>
</dbReference>
<evidence type="ECO:0000313" key="6">
    <source>
        <dbReference type="Proteomes" id="UP000070409"/>
    </source>
</evidence>
<dbReference type="InterPro" id="IPR057727">
    <property type="entry name" value="WCX_dom"/>
</dbReference>
<evidence type="ECO:0000313" key="3">
    <source>
        <dbReference type="EMBL" id="KXP01346.1"/>
    </source>
</evidence>
<comment type="caution">
    <text evidence="4">The sequence shown here is derived from an EMBL/GenBank/DDBJ whole genome shotgun (WGS) entry which is preliminary data.</text>
</comment>
<dbReference type="Pfam" id="PF13280">
    <property type="entry name" value="WYL"/>
    <property type="match status" value="1"/>
</dbReference>
<dbReference type="InterPro" id="IPR051534">
    <property type="entry name" value="CBASS_pafABC_assoc_protein"/>
</dbReference>
<name>A0A138AXA3_9ACTN</name>
<evidence type="ECO:0000313" key="4">
    <source>
        <dbReference type="EMBL" id="KXP14976.1"/>
    </source>
</evidence>
<organism evidence="4 5">
    <name type="scientific">Tsukamurella pseudospumae</name>
    <dbReference type="NCBI Taxonomy" id="239498"/>
    <lineage>
        <taxon>Bacteria</taxon>
        <taxon>Bacillati</taxon>
        <taxon>Actinomycetota</taxon>
        <taxon>Actinomycetes</taxon>
        <taxon>Mycobacteriales</taxon>
        <taxon>Tsukamurellaceae</taxon>
        <taxon>Tsukamurella</taxon>
    </lineage>
</organism>
<evidence type="ECO:0000313" key="5">
    <source>
        <dbReference type="Proteomes" id="UP000070258"/>
    </source>
</evidence>
<dbReference type="PANTHER" id="PTHR34580">
    <property type="match status" value="1"/>
</dbReference>
<gene>
    <name evidence="4" type="ORF">AXK60_03690</name>
    <name evidence="3" type="ORF">AXK61_00560</name>
</gene>
<dbReference type="EMBL" id="LSRE01000001">
    <property type="protein sequence ID" value="KXP01346.1"/>
    <property type="molecule type" value="Genomic_DNA"/>
</dbReference>
<dbReference type="Proteomes" id="UP000070258">
    <property type="component" value="Unassembled WGS sequence"/>
</dbReference>
<evidence type="ECO:0000259" key="2">
    <source>
        <dbReference type="Pfam" id="PF25583"/>
    </source>
</evidence>
<dbReference type="PANTHER" id="PTHR34580:SF3">
    <property type="entry name" value="PROTEIN PAFB"/>
    <property type="match status" value="1"/>
</dbReference>